<keyword evidence="9" id="KW-0238">DNA-binding</keyword>
<evidence type="ECO:0000259" key="18">
    <source>
        <dbReference type="PROSITE" id="PS51194"/>
    </source>
</evidence>
<dbReference type="GO" id="GO:0006310">
    <property type="term" value="P:DNA recombination"/>
    <property type="evidence" value="ECO:0007669"/>
    <property type="project" value="InterPro"/>
</dbReference>
<dbReference type="GO" id="GO:0005524">
    <property type="term" value="F:ATP binding"/>
    <property type="evidence" value="ECO:0007669"/>
    <property type="project" value="UniProtKB-KW"/>
</dbReference>
<proteinExistence type="inferred from homology"/>
<dbReference type="SUPFAM" id="SSF47819">
    <property type="entry name" value="HRDC-like"/>
    <property type="match status" value="1"/>
</dbReference>
<dbReference type="NCBIfam" id="TIGR00614">
    <property type="entry name" value="recQ_fam"/>
    <property type="match status" value="1"/>
</dbReference>
<dbReference type="GO" id="GO:0005737">
    <property type="term" value="C:cytoplasm"/>
    <property type="evidence" value="ECO:0007669"/>
    <property type="project" value="TreeGrafter"/>
</dbReference>
<dbReference type="Pfam" id="PF00270">
    <property type="entry name" value="DEAD"/>
    <property type="match status" value="1"/>
</dbReference>
<feature type="domain" description="Helicase C-terminal" evidence="18">
    <location>
        <begin position="226"/>
        <end position="373"/>
    </location>
</feature>
<evidence type="ECO:0000313" key="20">
    <source>
        <dbReference type="Proteomes" id="UP001205843"/>
    </source>
</evidence>
<keyword evidence="4" id="KW-0479">Metal-binding</keyword>
<dbReference type="InterPro" id="IPR036390">
    <property type="entry name" value="WH_DNA-bd_sf"/>
</dbReference>
<dbReference type="Gene3D" id="1.10.150.80">
    <property type="entry name" value="HRDC domain"/>
    <property type="match status" value="1"/>
</dbReference>
<name>A0AAE3G4E9_9GAMM</name>
<evidence type="ECO:0000256" key="14">
    <source>
        <dbReference type="ARBA" id="ARBA00044550"/>
    </source>
</evidence>
<dbReference type="InterPro" id="IPR036388">
    <property type="entry name" value="WH-like_DNA-bd_sf"/>
</dbReference>
<comment type="caution">
    <text evidence="19">The sequence shown here is derived from an EMBL/GenBank/DDBJ whole genome shotgun (WGS) entry which is preliminary data.</text>
</comment>
<dbReference type="GO" id="GO:0030894">
    <property type="term" value="C:replisome"/>
    <property type="evidence" value="ECO:0007669"/>
    <property type="project" value="TreeGrafter"/>
</dbReference>
<dbReference type="Proteomes" id="UP001205843">
    <property type="component" value="Unassembled WGS sequence"/>
</dbReference>
<dbReference type="SMART" id="SM00490">
    <property type="entry name" value="HELICc"/>
    <property type="match status" value="1"/>
</dbReference>
<dbReference type="SMART" id="SM00487">
    <property type="entry name" value="DEXDc"/>
    <property type="match status" value="1"/>
</dbReference>
<evidence type="ECO:0000256" key="10">
    <source>
        <dbReference type="ARBA" id="ARBA00023235"/>
    </source>
</evidence>
<reference evidence="19" key="1">
    <citation type="submission" date="2022-03" db="EMBL/GenBank/DDBJ databases">
        <title>Genomic Encyclopedia of Type Strains, Phase III (KMG-III): the genomes of soil and plant-associated and newly described type strains.</title>
        <authorList>
            <person name="Whitman W."/>
        </authorList>
    </citation>
    <scope>NUCLEOTIDE SEQUENCE</scope>
    <source>
        <strain evidence="19">ANL 6-2</strain>
    </source>
</reference>
<comment type="catalytic activity">
    <reaction evidence="11">
        <text>Couples ATP hydrolysis with the unwinding of duplex DNA by translocating in the 3'-5' direction.</text>
        <dbReference type="EC" id="5.6.2.4"/>
    </reaction>
</comment>
<dbReference type="GO" id="GO:0009378">
    <property type="term" value="F:four-way junction helicase activity"/>
    <property type="evidence" value="ECO:0007669"/>
    <property type="project" value="TreeGrafter"/>
</dbReference>
<dbReference type="InterPro" id="IPR032284">
    <property type="entry name" value="RecQ_Zn-bd"/>
</dbReference>
<dbReference type="GO" id="GO:0003677">
    <property type="term" value="F:DNA binding"/>
    <property type="evidence" value="ECO:0007669"/>
    <property type="project" value="UniProtKB-KW"/>
</dbReference>
<comment type="cofactor">
    <cofactor evidence="2">
        <name>Zn(2+)</name>
        <dbReference type="ChEBI" id="CHEBI:29105"/>
    </cofactor>
</comment>
<organism evidence="19 20">
    <name type="scientific">Natronocella acetinitrilica</name>
    <dbReference type="NCBI Taxonomy" id="414046"/>
    <lineage>
        <taxon>Bacteria</taxon>
        <taxon>Pseudomonadati</taxon>
        <taxon>Pseudomonadota</taxon>
        <taxon>Gammaproteobacteria</taxon>
        <taxon>Chromatiales</taxon>
        <taxon>Ectothiorhodospiraceae</taxon>
        <taxon>Natronocella</taxon>
    </lineage>
</organism>
<dbReference type="CDD" id="cd17920">
    <property type="entry name" value="DEXHc_RecQ"/>
    <property type="match status" value="1"/>
</dbReference>
<feature type="domain" description="Helicase ATP-binding" evidence="17">
    <location>
        <begin position="29"/>
        <end position="202"/>
    </location>
</feature>
<dbReference type="Pfam" id="PF09382">
    <property type="entry name" value="RQC"/>
    <property type="match status" value="1"/>
</dbReference>
<feature type="domain" description="HRDC" evidence="16">
    <location>
        <begin position="616"/>
        <end position="695"/>
    </location>
</feature>
<dbReference type="InterPro" id="IPR014001">
    <property type="entry name" value="Helicase_ATP-bd"/>
</dbReference>
<evidence type="ECO:0000256" key="11">
    <source>
        <dbReference type="ARBA" id="ARBA00034617"/>
    </source>
</evidence>
<keyword evidence="10" id="KW-0413">Isomerase</keyword>
<dbReference type="GO" id="GO:0006281">
    <property type="term" value="P:DNA repair"/>
    <property type="evidence" value="ECO:0007669"/>
    <property type="project" value="InterPro"/>
</dbReference>
<evidence type="ECO:0000256" key="6">
    <source>
        <dbReference type="ARBA" id="ARBA00022801"/>
    </source>
</evidence>
<dbReference type="InterPro" id="IPR011545">
    <property type="entry name" value="DEAD/DEAH_box_helicase_dom"/>
</dbReference>
<keyword evidence="20" id="KW-1185">Reference proteome</keyword>
<comment type="similarity">
    <text evidence="3">Belongs to the helicase family. RecQ subfamily.</text>
</comment>
<dbReference type="GO" id="GO:0016787">
    <property type="term" value="F:hydrolase activity"/>
    <property type="evidence" value="ECO:0007669"/>
    <property type="project" value="UniProtKB-KW"/>
</dbReference>
<dbReference type="EMBL" id="JALJXV010000003">
    <property type="protein sequence ID" value="MCP1674188.1"/>
    <property type="molecule type" value="Genomic_DNA"/>
</dbReference>
<dbReference type="PROSITE" id="PS51194">
    <property type="entry name" value="HELICASE_CTER"/>
    <property type="match status" value="1"/>
</dbReference>
<dbReference type="EC" id="5.6.2.4" evidence="12"/>
<keyword evidence="6 19" id="KW-0378">Hydrolase</keyword>
<protein>
    <recommendedName>
        <fullName evidence="13">ATP-dependent DNA helicase RecQ</fullName>
        <ecNumber evidence="12">5.6.2.4</ecNumber>
    </recommendedName>
    <alternativeName>
        <fullName evidence="14">DNA 3'-5' helicase RecQ</fullName>
    </alternativeName>
</protein>
<dbReference type="PROSITE" id="PS51192">
    <property type="entry name" value="HELICASE_ATP_BIND_1"/>
    <property type="match status" value="1"/>
</dbReference>
<evidence type="ECO:0000256" key="1">
    <source>
        <dbReference type="ARBA" id="ARBA00001946"/>
    </source>
</evidence>
<evidence type="ECO:0000256" key="12">
    <source>
        <dbReference type="ARBA" id="ARBA00034808"/>
    </source>
</evidence>
<dbReference type="Gene3D" id="3.40.50.300">
    <property type="entry name" value="P-loop containing nucleotide triphosphate hydrolases"/>
    <property type="match status" value="2"/>
</dbReference>
<gene>
    <name evidence="19" type="ORF">J2T57_001290</name>
</gene>
<feature type="region of interest" description="Disordered" evidence="15">
    <location>
        <begin position="594"/>
        <end position="617"/>
    </location>
</feature>
<evidence type="ECO:0000256" key="4">
    <source>
        <dbReference type="ARBA" id="ARBA00022723"/>
    </source>
</evidence>
<dbReference type="AlphaFoldDB" id="A0AAE3G4E9"/>
<dbReference type="SUPFAM" id="SSF46785">
    <property type="entry name" value="Winged helix' DNA-binding domain"/>
    <property type="match status" value="1"/>
</dbReference>
<comment type="cofactor">
    <cofactor evidence="1">
        <name>Mg(2+)</name>
        <dbReference type="ChEBI" id="CHEBI:18420"/>
    </cofactor>
</comment>
<keyword evidence="7 19" id="KW-0347">Helicase</keyword>
<dbReference type="InterPro" id="IPR044876">
    <property type="entry name" value="HRDC_dom_sf"/>
</dbReference>
<evidence type="ECO:0000256" key="5">
    <source>
        <dbReference type="ARBA" id="ARBA00022741"/>
    </source>
</evidence>
<evidence type="ECO:0000256" key="15">
    <source>
        <dbReference type="SAM" id="MobiDB-lite"/>
    </source>
</evidence>
<dbReference type="GO" id="GO:0046872">
    <property type="term" value="F:metal ion binding"/>
    <property type="evidence" value="ECO:0007669"/>
    <property type="project" value="UniProtKB-KW"/>
</dbReference>
<accession>A0AAE3G4E9</accession>
<evidence type="ECO:0000256" key="9">
    <source>
        <dbReference type="ARBA" id="ARBA00023125"/>
    </source>
</evidence>
<keyword evidence="5" id="KW-0547">Nucleotide-binding</keyword>
<dbReference type="PANTHER" id="PTHR13710:SF105">
    <property type="entry name" value="ATP-DEPENDENT DNA HELICASE Q1"/>
    <property type="match status" value="1"/>
</dbReference>
<keyword evidence="8" id="KW-0067">ATP-binding</keyword>
<evidence type="ECO:0000259" key="16">
    <source>
        <dbReference type="PROSITE" id="PS50967"/>
    </source>
</evidence>
<evidence type="ECO:0000256" key="2">
    <source>
        <dbReference type="ARBA" id="ARBA00001947"/>
    </source>
</evidence>
<evidence type="ECO:0000256" key="3">
    <source>
        <dbReference type="ARBA" id="ARBA00005446"/>
    </source>
</evidence>
<dbReference type="Pfam" id="PF16124">
    <property type="entry name" value="RecQ_Zn_bind"/>
    <property type="match status" value="1"/>
</dbReference>
<evidence type="ECO:0000256" key="7">
    <source>
        <dbReference type="ARBA" id="ARBA00022806"/>
    </source>
</evidence>
<dbReference type="Pfam" id="PF00271">
    <property type="entry name" value="Helicase_C"/>
    <property type="match status" value="1"/>
</dbReference>
<dbReference type="GO" id="GO:0043590">
    <property type="term" value="C:bacterial nucleoid"/>
    <property type="evidence" value="ECO:0007669"/>
    <property type="project" value="TreeGrafter"/>
</dbReference>
<sequence length="706" mass="77777">MMAKGPRPVQVLRDVFGYQHFRGAQADVIEPVMAGRDVLALMRTGGGKSLCYQVPALALPGTAIVVSPLISLMKDQVDRLQALGVPAQALHSGLAPEEALSAIQGLQRGAFKLFYVAPERLLRADFRRLMGSLDISFVAVDEAHCVSMWGHDFRTAYTRLAEAFAEIESHRGSRLPRIALTATATPVVRADIVSELRMQDPAEITSSFARENLRLSFKAVADKDAALDELLARHAEEPTLVYASTVRAVEEIYERLSKTRDDAARYHGRLPSAIKHREQERFLLNDARLMIATTAFGMGIDKPDIRNVIHYQMPGTIESYYQEAGRAGRDDAPAVSYVLYTRRDRRLHEFFIDAAYPRAEVVESVRQTIAAITDDLPVAVTFRELADMSAEPMQPAHAESALRILADQGAVELEGYTAGQGSSVVLGERERAVSLDHLAERRRLAFDNLAAMERLATTSLCRTRNILRHFGEEPAREECGNCDRCLARDLSRNRLHGDIDTPAFLAAYRLVRDNRERLSRGRLGELLCGHRDARTRRQGLDAHPDFAALAHYSESDMRHLLNRLEREGFLSPGSSESPRLCLTDKAHAAAAAIEAAPDEPSSGRANAPARPKAPSAGRSVALRDAILELRARLARQADKPELMVLPNALVERLASAEPTEEQALLAAGLSAARIRLFGADLLRLVREHQSAKAVRVQADDGPGGLF</sequence>
<dbReference type="PROSITE" id="PS50967">
    <property type="entry name" value="HRDC"/>
    <property type="match status" value="1"/>
</dbReference>
<dbReference type="InterPro" id="IPR010997">
    <property type="entry name" value="HRDC-like_sf"/>
</dbReference>
<dbReference type="PANTHER" id="PTHR13710">
    <property type="entry name" value="DNA HELICASE RECQ FAMILY MEMBER"/>
    <property type="match status" value="1"/>
</dbReference>
<dbReference type="GO" id="GO:0043138">
    <property type="term" value="F:3'-5' DNA helicase activity"/>
    <property type="evidence" value="ECO:0007669"/>
    <property type="project" value="UniProtKB-EC"/>
</dbReference>
<dbReference type="FunFam" id="3.40.50.300:FF:001389">
    <property type="entry name" value="ATP-dependent DNA helicase RecQ"/>
    <property type="match status" value="1"/>
</dbReference>
<dbReference type="InterPro" id="IPR004589">
    <property type="entry name" value="DNA_helicase_ATP-dep_RecQ"/>
</dbReference>
<evidence type="ECO:0000256" key="8">
    <source>
        <dbReference type="ARBA" id="ARBA00022840"/>
    </source>
</evidence>
<dbReference type="InterPro" id="IPR001650">
    <property type="entry name" value="Helicase_C-like"/>
</dbReference>
<evidence type="ECO:0000313" key="19">
    <source>
        <dbReference type="EMBL" id="MCP1674188.1"/>
    </source>
</evidence>
<evidence type="ECO:0000256" key="13">
    <source>
        <dbReference type="ARBA" id="ARBA00044535"/>
    </source>
</evidence>
<evidence type="ECO:0000259" key="17">
    <source>
        <dbReference type="PROSITE" id="PS51192"/>
    </source>
</evidence>
<dbReference type="Gene3D" id="1.10.10.10">
    <property type="entry name" value="Winged helix-like DNA-binding domain superfamily/Winged helix DNA-binding domain"/>
    <property type="match status" value="1"/>
</dbReference>
<dbReference type="RefSeq" id="WP_253475954.1">
    <property type="nucleotide sequence ID" value="NZ_JALJXV010000003.1"/>
</dbReference>
<dbReference type="InterPro" id="IPR027417">
    <property type="entry name" value="P-loop_NTPase"/>
</dbReference>
<dbReference type="InterPro" id="IPR018982">
    <property type="entry name" value="RQC_domain"/>
</dbReference>
<dbReference type="SUPFAM" id="SSF52540">
    <property type="entry name" value="P-loop containing nucleoside triphosphate hydrolases"/>
    <property type="match status" value="1"/>
</dbReference>
<dbReference type="InterPro" id="IPR002121">
    <property type="entry name" value="HRDC_dom"/>
</dbReference>
<dbReference type="Pfam" id="PF00570">
    <property type="entry name" value="HRDC"/>
    <property type="match status" value="1"/>
</dbReference>
<dbReference type="GO" id="GO:0006260">
    <property type="term" value="P:DNA replication"/>
    <property type="evidence" value="ECO:0007669"/>
    <property type="project" value="InterPro"/>
</dbReference>